<dbReference type="InterPro" id="IPR049453">
    <property type="entry name" value="Memb_transporter_dom"/>
</dbReference>
<evidence type="ECO:0000259" key="7">
    <source>
        <dbReference type="Pfam" id="PF13515"/>
    </source>
</evidence>
<dbReference type="GO" id="GO:0016020">
    <property type="term" value="C:membrane"/>
    <property type="evidence" value="ECO:0007669"/>
    <property type="project" value="UniProtKB-SubCell"/>
</dbReference>
<dbReference type="EMBL" id="CP030862">
    <property type="protein sequence ID" value="AXE25020.1"/>
    <property type="molecule type" value="Genomic_DNA"/>
</dbReference>
<evidence type="ECO:0000256" key="1">
    <source>
        <dbReference type="ARBA" id="ARBA00004141"/>
    </source>
</evidence>
<feature type="transmembrane region" description="Helical" evidence="6">
    <location>
        <begin position="522"/>
        <end position="541"/>
    </location>
</feature>
<feature type="transmembrane region" description="Helical" evidence="6">
    <location>
        <begin position="95"/>
        <end position="113"/>
    </location>
</feature>
<keyword evidence="4 6" id="KW-0472">Membrane</keyword>
<evidence type="ECO:0000313" key="9">
    <source>
        <dbReference type="Proteomes" id="UP000252004"/>
    </source>
</evidence>
<evidence type="ECO:0000256" key="4">
    <source>
        <dbReference type="ARBA" id="ARBA00023136"/>
    </source>
</evidence>
<proteinExistence type="predicted"/>
<keyword evidence="3 6" id="KW-1133">Transmembrane helix</keyword>
<evidence type="ECO:0000313" key="8">
    <source>
        <dbReference type="EMBL" id="AXE25020.1"/>
    </source>
</evidence>
<accession>A0A344U299</accession>
<dbReference type="AlphaFoldDB" id="A0A344U299"/>
<feature type="transmembrane region" description="Helical" evidence="6">
    <location>
        <begin position="472"/>
        <end position="490"/>
    </location>
</feature>
<evidence type="ECO:0000256" key="2">
    <source>
        <dbReference type="ARBA" id="ARBA00022692"/>
    </source>
</evidence>
<comment type="subcellular location">
    <subcellularLocation>
        <location evidence="1">Membrane</location>
        <topology evidence="1">Multi-pass membrane protein</topology>
    </subcellularLocation>
</comment>
<feature type="transmembrane region" description="Helical" evidence="6">
    <location>
        <begin position="146"/>
        <end position="164"/>
    </location>
</feature>
<dbReference type="KEGG" id="sgz:C0216_17595"/>
<feature type="region of interest" description="Disordered" evidence="5">
    <location>
        <begin position="606"/>
        <end position="635"/>
    </location>
</feature>
<feature type="transmembrane region" description="Helical" evidence="6">
    <location>
        <begin position="70"/>
        <end position="89"/>
    </location>
</feature>
<feature type="transmembrane region" description="Helical" evidence="6">
    <location>
        <begin position="497"/>
        <end position="516"/>
    </location>
</feature>
<evidence type="ECO:0000256" key="3">
    <source>
        <dbReference type="ARBA" id="ARBA00022989"/>
    </source>
</evidence>
<sequence>MGPAGVPRKRIAARYAAAARRSGRVTLAAGAAFYLFLYGFGETTAATYALFAAVSMAGLSRIPGTGRQRAAVLARLVPVCWLLVAVGTYLAVRTWTAVAGMLVIGFALAFVAAGGPRAAGAAPGLQLLYILPSFPPYDPGSLDERLIGTTAGLLLLILAEAYLFPDPPTVPYRELAARAADTAQACVRELAAPPWRLSAQCAADAAAAISSLRPMNVAEADRPAGPGVHERALSQTGLSARTLLARLVRLPAPPGGAGPAEPGRKILEAVRRTAAESAECLRGATPATGAREGLARARAGLVASHPEPAAAGAGAGARAGAPAIPGPPEPVAVLRWYAGLIEAADAALAMSTAAAISVRGRAAAPDPPPMRFWYARMRAPRLWWMRLEGHAGRRSVFFQNAVRISLALAAARMVAGLDTLPHGFWATLAALTLTRTTVRETGTTVRLALTGTLAGALLAAVLLAAVGTDTTVYAIALAPVMLLTFTLGPVKGVGWAQAMFTVTIALVFAQLAPATWQLAELRLLDVLIGSVIGAVFGLLAWPRGAHEELQRSAAVLMRGAAEIVVATTAAVAGGGVREVQPAVPGHRSLRHSLILAESAFAQYQSEPEGSYGRRGHAGQPGGAGRSGPAPEPDWQATVMAGHHTLWGADRLMEPPQPGPAPVTVPPLGPDAAEAVTRLGDRVAGRMLLVSAALDPGGDTPAAPVALRDPAFDGFAARPEGAPRLYYMTVFWLDSLITDLEHIAGTARN</sequence>
<keyword evidence="9" id="KW-1185">Reference proteome</keyword>
<dbReference type="OrthoDB" id="4638444at2"/>
<dbReference type="RefSeq" id="WP_114056208.1">
    <property type="nucleotide sequence ID" value="NZ_CP030862.1"/>
</dbReference>
<dbReference type="Pfam" id="PF13515">
    <property type="entry name" value="FUSC_2"/>
    <property type="match status" value="1"/>
</dbReference>
<organism evidence="8 9">
    <name type="scientific">Streptomyces globosus</name>
    <dbReference type="NCBI Taxonomy" id="68209"/>
    <lineage>
        <taxon>Bacteria</taxon>
        <taxon>Bacillati</taxon>
        <taxon>Actinomycetota</taxon>
        <taxon>Actinomycetes</taxon>
        <taxon>Kitasatosporales</taxon>
        <taxon>Streptomycetaceae</taxon>
        <taxon>Streptomyces</taxon>
    </lineage>
</organism>
<reference evidence="8 9" key="1">
    <citation type="submission" date="2018-01" db="EMBL/GenBank/DDBJ databases">
        <title>Draft genome Sequence of streptomyces globosus LZH-48.</title>
        <authorList>
            <person name="Ran K."/>
            <person name="Li Z."/>
            <person name="Wei S."/>
            <person name="Dong R."/>
        </authorList>
    </citation>
    <scope>NUCLEOTIDE SEQUENCE [LARGE SCALE GENOMIC DNA]</scope>
    <source>
        <strain evidence="8 9">LZH-48</strain>
    </source>
</reference>
<name>A0A344U299_9ACTN</name>
<protein>
    <submittedName>
        <fullName evidence="8">FUSC family protein</fullName>
    </submittedName>
</protein>
<evidence type="ECO:0000256" key="6">
    <source>
        <dbReference type="SAM" id="Phobius"/>
    </source>
</evidence>
<gene>
    <name evidence="8" type="ORF">C0216_17595</name>
</gene>
<evidence type="ECO:0000256" key="5">
    <source>
        <dbReference type="SAM" id="MobiDB-lite"/>
    </source>
</evidence>
<feature type="domain" description="Integral membrane bound transporter" evidence="7">
    <location>
        <begin position="413"/>
        <end position="535"/>
    </location>
</feature>
<dbReference type="Proteomes" id="UP000252004">
    <property type="component" value="Chromosome"/>
</dbReference>
<feature type="transmembrane region" description="Helical" evidence="6">
    <location>
        <begin position="445"/>
        <end position="466"/>
    </location>
</feature>
<keyword evidence="2 6" id="KW-0812">Transmembrane</keyword>